<dbReference type="InterPro" id="IPR003795">
    <property type="entry name" value="DUF192"/>
</dbReference>
<evidence type="ECO:0000313" key="1">
    <source>
        <dbReference type="EMBL" id="PQV64183.1"/>
    </source>
</evidence>
<evidence type="ECO:0008006" key="3">
    <source>
        <dbReference type="Google" id="ProtNLM"/>
    </source>
</evidence>
<dbReference type="PANTHER" id="PTHR37953">
    <property type="entry name" value="UPF0127 PROTEIN MJ1496"/>
    <property type="match status" value="1"/>
</dbReference>
<name>A0A2S8STP8_9BACT</name>
<proteinExistence type="predicted"/>
<gene>
    <name evidence="1" type="ORF">B1R32_10627</name>
</gene>
<comment type="caution">
    <text evidence="1">The sequence shown here is derived from an EMBL/GenBank/DDBJ whole genome shotgun (WGS) entry which is preliminary data.</text>
</comment>
<dbReference type="OrthoDB" id="9813379at2"/>
<dbReference type="EMBL" id="NIGF01000006">
    <property type="protein sequence ID" value="PQV64183.1"/>
    <property type="molecule type" value="Genomic_DNA"/>
</dbReference>
<evidence type="ECO:0000313" key="2">
    <source>
        <dbReference type="Proteomes" id="UP000237684"/>
    </source>
</evidence>
<reference evidence="1 2" key="1">
    <citation type="journal article" date="2018" name="Syst. Appl. Microbiol.">
        <title>Abditibacterium utsteinense sp. nov., the first cultivated member of candidate phylum FBP, isolated from ice-free Antarctic soil samples.</title>
        <authorList>
            <person name="Tahon G."/>
            <person name="Tytgat B."/>
            <person name="Lebbe L."/>
            <person name="Carlier A."/>
            <person name="Willems A."/>
        </authorList>
    </citation>
    <scope>NUCLEOTIDE SEQUENCE [LARGE SCALE GENOMIC DNA]</scope>
    <source>
        <strain evidence="1 2">LMG 29911</strain>
    </source>
</reference>
<dbReference type="InterPro" id="IPR038695">
    <property type="entry name" value="Saro_0823-like_sf"/>
</dbReference>
<dbReference type="InParanoid" id="A0A2S8STP8"/>
<sequence>MKTLRLINVRTQTEIVARCALADKFWTRGKGLLGRASLPADEGILLVPGVSIHMFGMKFPIDAVFLTKDDVVTDFVENLAPGKMHQSKASAGKPHSTLELAAGTIQRVGICIGDKIEREEVAT</sequence>
<dbReference type="Proteomes" id="UP000237684">
    <property type="component" value="Unassembled WGS sequence"/>
</dbReference>
<dbReference type="PANTHER" id="PTHR37953:SF1">
    <property type="entry name" value="UPF0127 PROTEIN MJ1496"/>
    <property type="match status" value="1"/>
</dbReference>
<organism evidence="1 2">
    <name type="scientific">Abditibacterium utsteinense</name>
    <dbReference type="NCBI Taxonomy" id="1960156"/>
    <lineage>
        <taxon>Bacteria</taxon>
        <taxon>Pseudomonadati</taxon>
        <taxon>Abditibacteriota</taxon>
        <taxon>Abditibacteriia</taxon>
        <taxon>Abditibacteriales</taxon>
        <taxon>Abditibacteriaceae</taxon>
        <taxon>Abditibacterium</taxon>
    </lineage>
</organism>
<dbReference type="AlphaFoldDB" id="A0A2S8STP8"/>
<accession>A0A2S8STP8</accession>
<protein>
    <recommendedName>
        <fullName evidence="3">DUF192 domain-containing protein</fullName>
    </recommendedName>
</protein>
<keyword evidence="2" id="KW-1185">Reference proteome</keyword>
<dbReference type="Pfam" id="PF02643">
    <property type="entry name" value="DUF192"/>
    <property type="match status" value="1"/>
</dbReference>
<dbReference type="RefSeq" id="WP_105483327.1">
    <property type="nucleotide sequence ID" value="NZ_NIGF01000006.1"/>
</dbReference>
<dbReference type="Gene3D" id="2.60.120.1140">
    <property type="entry name" value="Protein of unknown function DUF192"/>
    <property type="match status" value="1"/>
</dbReference>